<reference evidence="2 3" key="1">
    <citation type="submission" date="2018-12" db="EMBL/GenBank/DDBJ databases">
        <authorList>
            <person name="Sun L."/>
            <person name="Chen Z."/>
        </authorList>
    </citation>
    <scope>NUCLEOTIDE SEQUENCE [LARGE SCALE GENOMIC DNA]</scope>
    <source>
        <strain evidence="2 3">3-5-3</strain>
    </source>
</reference>
<keyword evidence="3" id="KW-1185">Reference proteome</keyword>
<dbReference type="InterPro" id="IPR055259">
    <property type="entry name" value="YkvP/CgeB_Glyco_trans-like"/>
</dbReference>
<organism evidence="2 3">
    <name type="scientific">Paenibacillus zeisoli</name>
    <dbReference type="NCBI Taxonomy" id="2496267"/>
    <lineage>
        <taxon>Bacteria</taxon>
        <taxon>Bacillati</taxon>
        <taxon>Bacillota</taxon>
        <taxon>Bacilli</taxon>
        <taxon>Bacillales</taxon>
        <taxon>Paenibacillaceae</taxon>
        <taxon>Paenibacillus</taxon>
    </lineage>
</organism>
<dbReference type="Proteomes" id="UP000272464">
    <property type="component" value="Unassembled WGS sequence"/>
</dbReference>
<evidence type="ECO:0000259" key="1">
    <source>
        <dbReference type="Pfam" id="PF13524"/>
    </source>
</evidence>
<feature type="domain" description="Spore protein YkvP/CgeB glycosyl transferase-like" evidence="1">
    <location>
        <begin position="228"/>
        <end position="373"/>
    </location>
</feature>
<dbReference type="EMBL" id="RZNX01000007">
    <property type="protein sequence ID" value="RUT29155.1"/>
    <property type="molecule type" value="Genomic_DNA"/>
</dbReference>
<accession>A0A433X4Z5</accession>
<dbReference type="OrthoDB" id="110463at2"/>
<dbReference type="Pfam" id="PF13524">
    <property type="entry name" value="Glyco_trans_1_2"/>
    <property type="match status" value="1"/>
</dbReference>
<dbReference type="RefSeq" id="WP_127200186.1">
    <property type="nucleotide sequence ID" value="NZ_RZNX01000007.1"/>
</dbReference>
<protein>
    <submittedName>
        <fullName evidence="2">Spore maturation protein cgeB</fullName>
    </submittedName>
</protein>
<evidence type="ECO:0000313" key="2">
    <source>
        <dbReference type="EMBL" id="RUT29155.1"/>
    </source>
</evidence>
<comment type="caution">
    <text evidence="2">The sequence shown here is derived from an EMBL/GenBank/DDBJ whole genome shotgun (WGS) entry which is preliminary data.</text>
</comment>
<sequence length="378" mass="42988">MLRKRVKTAALRIPADLGADPRSRGRAAGLQDGYDEGYLRGRADVIVNRYRNSFPMRNIRVLYVASGKGFPYSPIDEAVITTLRSLTAEVIVTDPRQAVAQLADQHAPDLLLSLDGMDLRVEEVEAIKAMGVKTAVWLTDDPYYTDITVHLTPHYDYVFTLELNCVAFYQQIGCPNVHYLPFGAFTEHYKPVRTMSSIRREISFIGSGYWNRINFLTPILGGLMERGLGINGIWWDRLPEYPLYADRIELGKWMGPQETAEVYSGSKVVINLHRAHDDDTINNNAVKLPADSPNPRTFEISASGTLQLIDQRADLARFYKPGVEIETYNSPQELLEKVDFYLTHEKERRDIALRGLERTYAEHTYSHRINEMLSVIFG</sequence>
<gene>
    <name evidence="2" type="ORF">EJP77_15685</name>
</gene>
<dbReference type="AlphaFoldDB" id="A0A433X4Z5"/>
<proteinExistence type="predicted"/>
<name>A0A433X4Z5_9BACL</name>
<evidence type="ECO:0000313" key="3">
    <source>
        <dbReference type="Proteomes" id="UP000272464"/>
    </source>
</evidence>